<evidence type="ECO:0000256" key="1">
    <source>
        <dbReference type="SAM" id="Phobius"/>
    </source>
</evidence>
<dbReference type="AlphaFoldDB" id="A0A224XRZ3"/>
<feature type="transmembrane region" description="Helical" evidence="1">
    <location>
        <begin position="7"/>
        <end position="28"/>
    </location>
</feature>
<reference evidence="2" key="1">
    <citation type="journal article" date="2018" name="PLoS Negl. Trop. Dis.">
        <title>An insight into the salivary gland and fat body transcriptome of Panstrongylus lignarius (Hemiptera: Heteroptera), the main vector of Chagas disease in Peru.</title>
        <authorList>
            <person name="Nevoa J.C."/>
            <person name="Mendes M.T."/>
            <person name="da Silva M.V."/>
            <person name="Soares S.C."/>
            <person name="Oliveira C.J.F."/>
            <person name="Ribeiro J.M.C."/>
        </authorList>
    </citation>
    <scope>NUCLEOTIDE SEQUENCE</scope>
</reference>
<sequence>MWLSIFFSMMYAISFSFTRVTTIFAWSWSTRVCFIMIGLIFLLFLYKFFYVFSKTRWCLRTIIVFHSNSSLHLCQSLFEWCGSFWCT</sequence>
<protein>
    <submittedName>
        <fullName evidence="2">Uncharacterized protein</fullName>
    </submittedName>
</protein>
<dbReference type="EMBL" id="GFTR01001159">
    <property type="protein sequence ID" value="JAW15267.1"/>
    <property type="molecule type" value="Transcribed_RNA"/>
</dbReference>
<name>A0A224XRZ3_9HEMI</name>
<keyword evidence="1" id="KW-0472">Membrane</keyword>
<evidence type="ECO:0000313" key="2">
    <source>
        <dbReference type="EMBL" id="JAW15267.1"/>
    </source>
</evidence>
<feature type="transmembrane region" description="Helical" evidence="1">
    <location>
        <begin position="34"/>
        <end position="52"/>
    </location>
</feature>
<keyword evidence="1" id="KW-0812">Transmembrane</keyword>
<accession>A0A224XRZ3</accession>
<proteinExistence type="predicted"/>
<organism evidence="2">
    <name type="scientific">Panstrongylus lignarius</name>
    <dbReference type="NCBI Taxonomy" id="156445"/>
    <lineage>
        <taxon>Eukaryota</taxon>
        <taxon>Metazoa</taxon>
        <taxon>Ecdysozoa</taxon>
        <taxon>Arthropoda</taxon>
        <taxon>Hexapoda</taxon>
        <taxon>Insecta</taxon>
        <taxon>Pterygota</taxon>
        <taxon>Neoptera</taxon>
        <taxon>Paraneoptera</taxon>
        <taxon>Hemiptera</taxon>
        <taxon>Heteroptera</taxon>
        <taxon>Panheteroptera</taxon>
        <taxon>Cimicomorpha</taxon>
        <taxon>Reduviidae</taxon>
        <taxon>Triatominae</taxon>
        <taxon>Panstrongylus</taxon>
    </lineage>
</organism>
<keyword evidence="1" id="KW-1133">Transmembrane helix</keyword>